<dbReference type="InterPro" id="IPR041694">
    <property type="entry name" value="ADH_N_2"/>
</dbReference>
<dbReference type="Gene3D" id="3.90.180.10">
    <property type="entry name" value="Medium-chain alcohol dehydrogenases, catalytic domain"/>
    <property type="match status" value="1"/>
</dbReference>
<accession>A0A5S9PKT6</accession>
<dbReference type="Pfam" id="PF00107">
    <property type="entry name" value="ADH_zinc_N"/>
    <property type="match status" value="1"/>
</dbReference>
<dbReference type="PANTHER" id="PTHR43205">
    <property type="entry name" value="PROSTAGLANDIN REDUCTASE"/>
    <property type="match status" value="1"/>
</dbReference>
<name>A0A5S9PKT6_9GAMM</name>
<dbReference type="SUPFAM" id="SSF50129">
    <property type="entry name" value="GroES-like"/>
    <property type="match status" value="2"/>
</dbReference>
<gene>
    <name evidence="3" type="primary">yfmJ</name>
    <name evidence="3" type="ORF">OPDIPICF_00857</name>
</gene>
<dbReference type="EC" id="1.-.-.-" evidence="3"/>
<protein>
    <submittedName>
        <fullName evidence="3">NADP-dependent oxidoreductase YfmJ</fullName>
        <ecNumber evidence="3">1.-.-.-</ecNumber>
    </submittedName>
</protein>
<dbReference type="FunFam" id="3.40.50.720:FF:000121">
    <property type="entry name" value="Prostaglandin reductase 2"/>
    <property type="match status" value="1"/>
</dbReference>
<dbReference type="Pfam" id="PF16884">
    <property type="entry name" value="ADH_N_2"/>
    <property type="match status" value="1"/>
</dbReference>
<evidence type="ECO:0000313" key="4">
    <source>
        <dbReference type="Proteomes" id="UP000441399"/>
    </source>
</evidence>
<dbReference type="SUPFAM" id="SSF51735">
    <property type="entry name" value="NAD(P)-binding Rossmann-fold domains"/>
    <property type="match status" value="1"/>
</dbReference>
<evidence type="ECO:0000256" key="1">
    <source>
        <dbReference type="ARBA" id="ARBA00023002"/>
    </source>
</evidence>
<dbReference type="OrthoDB" id="9805663at2"/>
<dbReference type="EMBL" id="CACSIO010000012">
    <property type="protein sequence ID" value="CAA0104500.1"/>
    <property type="molecule type" value="Genomic_DNA"/>
</dbReference>
<dbReference type="PANTHER" id="PTHR43205:SF7">
    <property type="entry name" value="PROSTAGLANDIN REDUCTASE 1"/>
    <property type="match status" value="1"/>
</dbReference>
<keyword evidence="1 3" id="KW-0560">Oxidoreductase</keyword>
<evidence type="ECO:0000313" key="3">
    <source>
        <dbReference type="EMBL" id="CAA0104500.1"/>
    </source>
</evidence>
<organism evidence="3 4">
    <name type="scientific">BD1-7 clade bacterium</name>
    <dbReference type="NCBI Taxonomy" id="2029982"/>
    <lineage>
        <taxon>Bacteria</taxon>
        <taxon>Pseudomonadati</taxon>
        <taxon>Pseudomonadota</taxon>
        <taxon>Gammaproteobacteria</taxon>
        <taxon>Cellvibrionales</taxon>
        <taxon>Spongiibacteraceae</taxon>
        <taxon>BD1-7 clade</taxon>
    </lineage>
</organism>
<dbReference type="GO" id="GO:0016628">
    <property type="term" value="F:oxidoreductase activity, acting on the CH-CH group of donors, NAD or NADP as acceptor"/>
    <property type="evidence" value="ECO:0007669"/>
    <property type="project" value="InterPro"/>
</dbReference>
<feature type="domain" description="Enoyl reductase (ER)" evidence="2">
    <location>
        <begin position="17"/>
        <end position="333"/>
    </location>
</feature>
<keyword evidence="4" id="KW-1185">Reference proteome</keyword>
<dbReference type="CDD" id="cd05288">
    <property type="entry name" value="PGDH"/>
    <property type="match status" value="1"/>
</dbReference>
<dbReference type="Proteomes" id="UP000441399">
    <property type="component" value="Unassembled WGS sequence"/>
</dbReference>
<dbReference type="InterPro" id="IPR045010">
    <property type="entry name" value="MDR_fam"/>
</dbReference>
<proteinExistence type="predicted"/>
<sequence>MFIEKSREIHLKRRPDGVPTESDFLLESIPVPELNVGEILVENRWMSVDPYMRGRMTDRKSYIEPFKVGAVLEGGAVGAVVESNNPEFPVGSFVSSMLGWREYFVSNTSDVQKLPNTDIPDQAFLGILGMPGMTAYTGLNTIAQLQPGDRVFVSAASGAVGAIACQIAKLKGCYVAGSVGSSDKEKYLLDELGVDAVVNYKTCGNLEAAISEACPEGIDVYFENVGGAHLEAVLNLMNDHGRIAVCGMIDQYNATEAAPGPANLGQLIVKKLTMRGFIVFDHWQGYPEFVETMSQWIKNGDVSWKETVLDGIEQAPAAFIGLFSGKNIGKMLVKLRD</sequence>
<dbReference type="InterPro" id="IPR013149">
    <property type="entry name" value="ADH-like_C"/>
</dbReference>
<dbReference type="SMART" id="SM00829">
    <property type="entry name" value="PKS_ER"/>
    <property type="match status" value="1"/>
</dbReference>
<dbReference type="Gene3D" id="3.40.50.720">
    <property type="entry name" value="NAD(P)-binding Rossmann-like Domain"/>
    <property type="match status" value="1"/>
</dbReference>
<dbReference type="InterPro" id="IPR036291">
    <property type="entry name" value="NAD(P)-bd_dom_sf"/>
</dbReference>
<reference evidence="3 4" key="1">
    <citation type="submission" date="2019-11" db="EMBL/GenBank/DDBJ databases">
        <authorList>
            <person name="Holert J."/>
        </authorList>
    </citation>
    <scope>NUCLEOTIDE SEQUENCE [LARGE SCALE GENOMIC DNA]</scope>
    <source>
        <strain evidence="3">SB11_3</strain>
    </source>
</reference>
<dbReference type="InterPro" id="IPR011032">
    <property type="entry name" value="GroES-like_sf"/>
</dbReference>
<evidence type="ECO:0000259" key="2">
    <source>
        <dbReference type="SMART" id="SM00829"/>
    </source>
</evidence>
<dbReference type="InterPro" id="IPR020843">
    <property type="entry name" value="ER"/>
</dbReference>
<dbReference type="AlphaFoldDB" id="A0A5S9PKT6"/>